<protein>
    <recommendedName>
        <fullName evidence="2">Putative zinc-finger domain-containing protein</fullName>
    </recommendedName>
</protein>
<name>A0ABQ6G212_9CHLR</name>
<dbReference type="Pfam" id="PF13490">
    <property type="entry name" value="zf-HC2"/>
    <property type="match status" value="1"/>
</dbReference>
<keyword evidence="1" id="KW-0812">Transmembrane</keyword>
<evidence type="ECO:0000313" key="3">
    <source>
        <dbReference type="EMBL" id="GLV60566.1"/>
    </source>
</evidence>
<keyword evidence="1" id="KW-0472">Membrane</keyword>
<evidence type="ECO:0000256" key="1">
    <source>
        <dbReference type="SAM" id="Phobius"/>
    </source>
</evidence>
<gene>
    <name evidence="3" type="ORF">KDH_73850</name>
</gene>
<accession>A0ABQ6G212</accession>
<dbReference type="InterPro" id="IPR027383">
    <property type="entry name" value="Znf_put"/>
</dbReference>
<dbReference type="RefSeq" id="WP_338257668.1">
    <property type="nucleotide sequence ID" value="NZ_BSRI01000002.1"/>
</dbReference>
<reference evidence="3 4" key="1">
    <citation type="submission" date="2023-02" db="EMBL/GenBank/DDBJ databases">
        <title>Dictyobacter halimunensis sp. nov., a new member of the class Ktedonobacteria from forest soil in a geothermal area.</title>
        <authorList>
            <person name="Rachmania M.K."/>
            <person name="Ningsih F."/>
            <person name="Sakai Y."/>
            <person name="Yabe S."/>
            <person name="Yokota A."/>
            <person name="Sjamsuridzal W."/>
        </authorList>
    </citation>
    <scope>NUCLEOTIDE SEQUENCE [LARGE SCALE GENOMIC DNA]</scope>
    <source>
        <strain evidence="3 4">S3.2.2.5</strain>
    </source>
</reference>
<dbReference type="Proteomes" id="UP001344906">
    <property type="component" value="Unassembled WGS sequence"/>
</dbReference>
<evidence type="ECO:0000313" key="4">
    <source>
        <dbReference type="Proteomes" id="UP001344906"/>
    </source>
</evidence>
<dbReference type="EMBL" id="BSRI01000002">
    <property type="protein sequence ID" value="GLV60566.1"/>
    <property type="molecule type" value="Genomic_DNA"/>
</dbReference>
<evidence type="ECO:0000259" key="2">
    <source>
        <dbReference type="Pfam" id="PF13490"/>
    </source>
</evidence>
<dbReference type="InterPro" id="IPR041916">
    <property type="entry name" value="Anti_sigma_zinc_sf"/>
</dbReference>
<keyword evidence="4" id="KW-1185">Reference proteome</keyword>
<feature type="transmembrane region" description="Helical" evidence="1">
    <location>
        <begin position="142"/>
        <end position="163"/>
    </location>
</feature>
<comment type="caution">
    <text evidence="3">The sequence shown here is derived from an EMBL/GenBank/DDBJ whole genome shotgun (WGS) entry which is preliminary data.</text>
</comment>
<organism evidence="3 4">
    <name type="scientific">Dictyobacter halimunensis</name>
    <dbReference type="NCBI Taxonomy" id="3026934"/>
    <lineage>
        <taxon>Bacteria</taxon>
        <taxon>Bacillati</taxon>
        <taxon>Chloroflexota</taxon>
        <taxon>Ktedonobacteria</taxon>
        <taxon>Ktedonobacterales</taxon>
        <taxon>Dictyobacteraceae</taxon>
        <taxon>Dictyobacter</taxon>
    </lineage>
</organism>
<proteinExistence type="predicted"/>
<sequence length="537" mass="58685">MNHNDDRIDSSIPASDEHRAVMALLDAYATTELAEAERTQVEHHLTSCQQCQQAFNTITRLHSLLRMPAGESETATWPAYGDGAPEYRRGTSTLADSVLDRLAHEDQEQAAPPILLTSGQLGLYHPEAARQARRSCRRWPGMLALVAAAICVGVLGVLCLPIISQSISTSTSPRVMSQPPADYWYSHPDQMVARHGQDVFALKYGSIVNELNWAFIYAFRTSQPGIEPQVKVTSSLPKQPGKTITIAASTRTLGSVGDFTLGVLYVKLPNRVGQSITLQGQFPDQNIPWRLTIIDQLTALPASADQSDGTLRSRGGFAIDPKSFPEISQVYPTLNSYPQDKNAPADDQLLDFLGFTLSSHPKGATPLYVRVDYAGKPASLRVTAISYAEYLRLAGPQPTPTPRPTAAPGSTVHVSVDKTSYGRTDTIKVTIRSDFPYVVSLGVPRTSCAMQVQLEMQVNGVWTPVGHCTLPHPTTMLQAHGTTYEVLRPQNAFGWQQSATSWQPGVYRLTTDYSDAPRPQYGVGFQKVVSPTFVIHG</sequence>
<dbReference type="Gene3D" id="1.10.10.1320">
    <property type="entry name" value="Anti-sigma factor, zinc-finger domain"/>
    <property type="match status" value="1"/>
</dbReference>
<feature type="domain" description="Putative zinc-finger" evidence="2">
    <location>
        <begin position="19"/>
        <end position="52"/>
    </location>
</feature>
<keyword evidence="1" id="KW-1133">Transmembrane helix</keyword>